<gene>
    <name evidence="1" type="ORF">QFC24_005542</name>
</gene>
<name>A0ACC2X702_9TREE</name>
<sequence length="1090" mass="117789">MALEANKIHHLPVRVTYTFASQAASTQTPPLYFSTGYGFPQLPSATCVESTYTATCAGLIPVFVHDNEVTRTKQGSRNKKVKKEEDCGVDDPQEQSQRGSVCLKSLVKAICLSSPEIIPSRNTEDRKIYIHSPVKRQTPTRSSRQWPAQNTSFHQAFTPGLSSSLSRSSSAIPEAETEQVQRSPWPGQHAEHPKSQHGQWMSMGMYEHPSPYFPPGGHHLSTPYHHTAPNESKGKTEQVLQPKSTLAAVLQEKGAGKTTVTGCLIPAGSHILETVFDDLLSDHLSATGVEALARQSEQAIPAILEVELMLSAPISMDNSAHAHTLLSMENEREVYQALGLVCGTGVTSTHSGTPSQTRDSARLQPVVRVKPEPEWTSSSSADVLEDSTSTIELSSSSQGATYPARTPFRSFRPTSSKMALFEYQSRNRKSRRDQHYTSSDPSSISRQNSPSNIFSRTRSRTRLGMGLTLEQVANVSNVVRLARKNPSALVERFLSGQTATSPIKRRSHASGFTIDEVPKMAKVTPAVKTLNIATGSSKKRKTVSVVIDEAGRPIRWGVGAESPVKPAVIAASNAVVNQVSNQASSVSDGRRDSTSVSGLASFKKGTESRAQFARNLPICYNCGITESGTWRTQGKGQRVCNACGLYWNTKGRVRPKELWEKDIARWNRRKAAKAKAAGTNANSSSGTGRAATSTTPAPKDVALVAGRKPSTASNVPFTHSNAISAQTNRLNVPAESGISYGGSGLKRNLSAVAEKEAQIHADSRRTQLAQARREQLSSPGQTSTESPKMTEGNKENVATCMNSNNSAVQTSPVANLVNSFKRENETPVRLKTTSILHSINDNQRGSCEHVTPHVQRIKENPEAVLKRYLSETVFSLVSANHLPLSDDGSRQSQGKSQSHSPATSATELGSELGSIQDIDWGNVNDLAGLFKLSQSVESVGSVITTENQHSHFPDPTNRVEQAQGQLETAGVVSGGQEHQVNTDLPESMNSEWEQLNPASFDGSSSSPACVPFDFSQLPPSSPPIVPTNDDELAQAAFWMSSPLTSPVDFGTISEKEVSPLKKIMNDLGDGMPNTDAYEQAEALELISQTL</sequence>
<proteinExistence type="predicted"/>
<dbReference type="Proteomes" id="UP001234202">
    <property type="component" value="Unassembled WGS sequence"/>
</dbReference>
<organism evidence="1 2">
    <name type="scientific">Naganishia onofrii</name>
    <dbReference type="NCBI Taxonomy" id="1851511"/>
    <lineage>
        <taxon>Eukaryota</taxon>
        <taxon>Fungi</taxon>
        <taxon>Dikarya</taxon>
        <taxon>Basidiomycota</taxon>
        <taxon>Agaricomycotina</taxon>
        <taxon>Tremellomycetes</taxon>
        <taxon>Filobasidiales</taxon>
        <taxon>Filobasidiaceae</taxon>
        <taxon>Naganishia</taxon>
    </lineage>
</organism>
<protein>
    <submittedName>
        <fullName evidence="1">Uncharacterized protein</fullName>
    </submittedName>
</protein>
<comment type="caution">
    <text evidence="1">The sequence shown here is derived from an EMBL/GenBank/DDBJ whole genome shotgun (WGS) entry which is preliminary data.</text>
</comment>
<reference evidence="1" key="1">
    <citation type="submission" date="2023-04" db="EMBL/GenBank/DDBJ databases">
        <title>Draft Genome sequencing of Naganishia species isolated from polar environments using Oxford Nanopore Technology.</title>
        <authorList>
            <person name="Leo P."/>
            <person name="Venkateswaran K."/>
        </authorList>
    </citation>
    <scope>NUCLEOTIDE SEQUENCE</scope>
    <source>
        <strain evidence="1">DBVPG 5303</strain>
    </source>
</reference>
<accession>A0ACC2X702</accession>
<evidence type="ECO:0000313" key="1">
    <source>
        <dbReference type="EMBL" id="KAJ9119829.1"/>
    </source>
</evidence>
<dbReference type="EMBL" id="JASBWV010000023">
    <property type="protein sequence ID" value="KAJ9119829.1"/>
    <property type="molecule type" value="Genomic_DNA"/>
</dbReference>
<evidence type="ECO:0000313" key="2">
    <source>
        <dbReference type="Proteomes" id="UP001234202"/>
    </source>
</evidence>
<keyword evidence="2" id="KW-1185">Reference proteome</keyword>